<organism evidence="1 2">
    <name type="scientific">Entomophthora muscae</name>
    <dbReference type="NCBI Taxonomy" id="34485"/>
    <lineage>
        <taxon>Eukaryota</taxon>
        <taxon>Fungi</taxon>
        <taxon>Fungi incertae sedis</taxon>
        <taxon>Zoopagomycota</taxon>
        <taxon>Entomophthoromycotina</taxon>
        <taxon>Entomophthoromycetes</taxon>
        <taxon>Entomophthorales</taxon>
        <taxon>Entomophthoraceae</taxon>
        <taxon>Entomophthora</taxon>
    </lineage>
</organism>
<dbReference type="Proteomes" id="UP001165960">
    <property type="component" value="Unassembled WGS sequence"/>
</dbReference>
<name>A0ACC2TRQ2_9FUNG</name>
<proteinExistence type="predicted"/>
<reference evidence="1" key="1">
    <citation type="submission" date="2022-04" db="EMBL/GenBank/DDBJ databases">
        <title>Genome of the entomopathogenic fungus Entomophthora muscae.</title>
        <authorList>
            <person name="Elya C."/>
            <person name="Lovett B.R."/>
            <person name="Lee E."/>
            <person name="Macias A.M."/>
            <person name="Hajek A.E."/>
            <person name="De Bivort B.L."/>
            <person name="Kasson M.T."/>
            <person name="De Fine Licht H.H."/>
            <person name="Stajich J.E."/>
        </authorList>
    </citation>
    <scope>NUCLEOTIDE SEQUENCE</scope>
    <source>
        <strain evidence="1">Berkeley</strain>
    </source>
</reference>
<protein>
    <submittedName>
        <fullName evidence="1">Uncharacterized protein</fullName>
    </submittedName>
</protein>
<keyword evidence="2" id="KW-1185">Reference proteome</keyword>
<dbReference type="EMBL" id="QTSX02002214">
    <property type="protein sequence ID" value="KAJ9077191.1"/>
    <property type="molecule type" value="Genomic_DNA"/>
</dbReference>
<evidence type="ECO:0000313" key="2">
    <source>
        <dbReference type="Proteomes" id="UP001165960"/>
    </source>
</evidence>
<sequence>MCLSIPKYVRERLHEFPQLEQPWKTQVDSTLNAYLTNFKQLVQQLNVFSAYAFDQLQQVTDFAARGMWGSCPPVPKVCPGS</sequence>
<accession>A0ACC2TRQ2</accession>
<comment type="caution">
    <text evidence="1">The sequence shown here is derived from an EMBL/GenBank/DDBJ whole genome shotgun (WGS) entry which is preliminary data.</text>
</comment>
<gene>
    <name evidence="1" type="ORF">DSO57_1019021</name>
</gene>
<evidence type="ECO:0000313" key="1">
    <source>
        <dbReference type="EMBL" id="KAJ9077191.1"/>
    </source>
</evidence>